<organism evidence="3 4">
    <name type="scientific">Rotaria sordida</name>
    <dbReference type="NCBI Taxonomy" id="392033"/>
    <lineage>
        <taxon>Eukaryota</taxon>
        <taxon>Metazoa</taxon>
        <taxon>Spiralia</taxon>
        <taxon>Gnathifera</taxon>
        <taxon>Rotifera</taxon>
        <taxon>Eurotatoria</taxon>
        <taxon>Bdelloidea</taxon>
        <taxon>Philodinida</taxon>
        <taxon>Philodinidae</taxon>
        <taxon>Rotaria</taxon>
    </lineage>
</organism>
<reference evidence="3" key="1">
    <citation type="submission" date="2021-02" db="EMBL/GenBank/DDBJ databases">
        <authorList>
            <person name="Nowell W R."/>
        </authorList>
    </citation>
    <scope>NUCLEOTIDE SEQUENCE</scope>
</reference>
<feature type="non-terminal residue" evidence="3">
    <location>
        <position position="50"/>
    </location>
</feature>
<dbReference type="Proteomes" id="UP000663854">
    <property type="component" value="Unassembled WGS sequence"/>
</dbReference>
<dbReference type="EMBL" id="CAJNOL010014480">
    <property type="protein sequence ID" value="CAF1667970.1"/>
    <property type="molecule type" value="Genomic_DNA"/>
</dbReference>
<sequence>MAEGTTMEIVRDVHDVPDGQPYVLIKLGGQRKHGGKFFKYNGPPLTYPVK</sequence>
<evidence type="ECO:0000313" key="2">
    <source>
        <dbReference type="EMBL" id="CAF1537242.1"/>
    </source>
</evidence>
<gene>
    <name evidence="3" type="ORF">JXQ802_LOCUS57129</name>
    <name evidence="2" type="ORF">PYM288_LOCUS40535</name>
    <name evidence="1" type="ORF">RFH988_LOCUS39159</name>
</gene>
<comment type="caution">
    <text evidence="3">The sequence shown here is derived from an EMBL/GenBank/DDBJ whole genome shotgun (WGS) entry which is preliminary data.</text>
</comment>
<dbReference type="AlphaFoldDB" id="A0A816FYW6"/>
<dbReference type="Proteomes" id="UP000663882">
    <property type="component" value="Unassembled WGS sequence"/>
</dbReference>
<evidence type="ECO:0000313" key="3">
    <source>
        <dbReference type="EMBL" id="CAF1667970.1"/>
    </source>
</evidence>
<evidence type="ECO:0000313" key="4">
    <source>
        <dbReference type="Proteomes" id="UP000663870"/>
    </source>
</evidence>
<dbReference type="EMBL" id="CAJNOH010012597">
    <property type="protein sequence ID" value="CAF1537242.1"/>
    <property type="molecule type" value="Genomic_DNA"/>
</dbReference>
<dbReference type="Proteomes" id="UP000663870">
    <property type="component" value="Unassembled WGS sequence"/>
</dbReference>
<dbReference type="EMBL" id="CAJNOO010014148">
    <property type="protein sequence ID" value="CAF1514536.1"/>
    <property type="molecule type" value="Genomic_DNA"/>
</dbReference>
<protein>
    <submittedName>
        <fullName evidence="3">Uncharacterized protein</fullName>
    </submittedName>
</protein>
<evidence type="ECO:0000313" key="1">
    <source>
        <dbReference type="EMBL" id="CAF1514536.1"/>
    </source>
</evidence>
<proteinExistence type="predicted"/>
<keyword evidence="4" id="KW-1185">Reference proteome</keyword>
<name>A0A816FYW6_9BILA</name>
<accession>A0A816FYW6</accession>